<accession>A0ABQ8SC20</accession>
<evidence type="ECO:0000313" key="2">
    <source>
        <dbReference type="EMBL" id="KAJ4431538.1"/>
    </source>
</evidence>
<gene>
    <name evidence="2" type="ORF">ANN_20137</name>
</gene>
<dbReference type="Proteomes" id="UP001148838">
    <property type="component" value="Unassembled WGS sequence"/>
</dbReference>
<organism evidence="2 3">
    <name type="scientific">Periplaneta americana</name>
    <name type="common">American cockroach</name>
    <name type="synonym">Blatta americana</name>
    <dbReference type="NCBI Taxonomy" id="6978"/>
    <lineage>
        <taxon>Eukaryota</taxon>
        <taxon>Metazoa</taxon>
        <taxon>Ecdysozoa</taxon>
        <taxon>Arthropoda</taxon>
        <taxon>Hexapoda</taxon>
        <taxon>Insecta</taxon>
        <taxon>Pterygota</taxon>
        <taxon>Neoptera</taxon>
        <taxon>Polyneoptera</taxon>
        <taxon>Dictyoptera</taxon>
        <taxon>Blattodea</taxon>
        <taxon>Blattoidea</taxon>
        <taxon>Blattidae</taxon>
        <taxon>Blattinae</taxon>
        <taxon>Periplaneta</taxon>
    </lineage>
</organism>
<name>A0ABQ8SC20_PERAM</name>
<evidence type="ECO:0000313" key="3">
    <source>
        <dbReference type="Proteomes" id="UP001148838"/>
    </source>
</evidence>
<proteinExistence type="predicted"/>
<keyword evidence="3" id="KW-1185">Reference proteome</keyword>
<protein>
    <submittedName>
        <fullName evidence="2">Uncharacterized protein</fullName>
    </submittedName>
</protein>
<sequence length="277" mass="31367">MPRTRHRPSGFSPTAVENLRRNRSPRGIQPKPERSSGTAAQRVCRLSYIDGSTKRIYSTVTICGISQNIIPKLITEWKYARYIVFKAIIALLGEERKNNVETDQEEKNELAGSLTEKKLPTEGCTGRNGERRRFRGRRRYQIMEGIKYGSYAETKRTHFDIGRHARIPTRNTILRWVASFRITGSTLKKKSPGRNSIALRLSEATVRSRALRLLSLGPFEGAKVDNVRRTSSRGGKPAKITAVDELVLDYWKKNSACVASLGQKNQMALENNQHPDL</sequence>
<reference evidence="2 3" key="1">
    <citation type="journal article" date="2022" name="Allergy">
        <title>Genome assembly and annotation of Periplaneta americana reveal a comprehensive cockroach allergen profile.</title>
        <authorList>
            <person name="Wang L."/>
            <person name="Xiong Q."/>
            <person name="Saelim N."/>
            <person name="Wang L."/>
            <person name="Nong W."/>
            <person name="Wan A.T."/>
            <person name="Shi M."/>
            <person name="Liu X."/>
            <person name="Cao Q."/>
            <person name="Hui J.H.L."/>
            <person name="Sookrung N."/>
            <person name="Leung T.F."/>
            <person name="Tungtrongchitr A."/>
            <person name="Tsui S.K.W."/>
        </authorList>
    </citation>
    <scope>NUCLEOTIDE SEQUENCE [LARGE SCALE GENOMIC DNA]</scope>
    <source>
        <strain evidence="2">PWHHKU_190912</strain>
    </source>
</reference>
<dbReference type="EMBL" id="JAJSOF020000031">
    <property type="protein sequence ID" value="KAJ4431538.1"/>
    <property type="molecule type" value="Genomic_DNA"/>
</dbReference>
<evidence type="ECO:0000256" key="1">
    <source>
        <dbReference type="SAM" id="MobiDB-lite"/>
    </source>
</evidence>
<feature type="region of interest" description="Disordered" evidence="1">
    <location>
        <begin position="1"/>
        <end position="40"/>
    </location>
</feature>
<comment type="caution">
    <text evidence="2">The sequence shown here is derived from an EMBL/GenBank/DDBJ whole genome shotgun (WGS) entry which is preliminary data.</text>
</comment>